<reference evidence="3 4" key="1">
    <citation type="journal article" date="2024" name="Chem. Sci.">
        <title>Discovery of megapolipeptins by genome mining of a Burkholderiales bacteria collection.</title>
        <authorList>
            <person name="Paulo B.S."/>
            <person name="Recchia M.J.J."/>
            <person name="Lee S."/>
            <person name="Fergusson C.H."/>
            <person name="Romanowski S.B."/>
            <person name="Hernandez A."/>
            <person name="Krull N."/>
            <person name="Liu D.Y."/>
            <person name="Cavanagh H."/>
            <person name="Bos A."/>
            <person name="Gray C.A."/>
            <person name="Murphy B.T."/>
            <person name="Linington R.G."/>
            <person name="Eustaquio A.S."/>
        </authorList>
    </citation>
    <scope>NUCLEOTIDE SEQUENCE [LARGE SCALE GENOMIC DNA]</scope>
    <source>
        <strain evidence="3 4">RL17-350-BIC-E</strain>
    </source>
</reference>
<proteinExistence type="predicted"/>
<sequence length="74" mass="8613">MPDVFSPSETARSRQLEYAARYDARQDRACHFYSHDCGRQNYDASESDPHYEVESEKSGKHAVHRSDALRHLED</sequence>
<feature type="domain" description="Hypervirulence associated protein TUDOR" evidence="2">
    <location>
        <begin position="40"/>
        <end position="69"/>
    </location>
</feature>
<evidence type="ECO:0000256" key="1">
    <source>
        <dbReference type="SAM" id="MobiDB-lite"/>
    </source>
</evidence>
<dbReference type="Pfam" id="PF11160">
    <property type="entry name" value="Hva1_TUDOR"/>
    <property type="match status" value="1"/>
</dbReference>
<dbReference type="InterPro" id="IPR021331">
    <property type="entry name" value="Hva1_TUDOR"/>
</dbReference>
<feature type="region of interest" description="Disordered" evidence="1">
    <location>
        <begin position="41"/>
        <end position="74"/>
    </location>
</feature>
<comment type="caution">
    <text evidence="3">The sequence shown here is derived from an EMBL/GenBank/DDBJ whole genome shotgun (WGS) entry which is preliminary data.</text>
</comment>
<evidence type="ECO:0000313" key="3">
    <source>
        <dbReference type="EMBL" id="MFM0718104.1"/>
    </source>
</evidence>
<keyword evidence="4" id="KW-1185">Reference proteome</keyword>
<gene>
    <name evidence="3" type="ORF">PQQ73_17380</name>
</gene>
<evidence type="ECO:0000259" key="2">
    <source>
        <dbReference type="Pfam" id="PF11160"/>
    </source>
</evidence>
<organism evidence="3 4">
    <name type="scientific">Paraburkholderia strydomiana</name>
    <dbReference type="NCBI Taxonomy" id="1245417"/>
    <lineage>
        <taxon>Bacteria</taxon>
        <taxon>Pseudomonadati</taxon>
        <taxon>Pseudomonadota</taxon>
        <taxon>Betaproteobacteria</taxon>
        <taxon>Burkholderiales</taxon>
        <taxon>Burkholderiaceae</taxon>
        <taxon>Paraburkholderia</taxon>
    </lineage>
</organism>
<dbReference type="Proteomes" id="UP001629392">
    <property type="component" value="Unassembled WGS sequence"/>
</dbReference>
<evidence type="ECO:0000313" key="4">
    <source>
        <dbReference type="Proteomes" id="UP001629392"/>
    </source>
</evidence>
<dbReference type="EMBL" id="JAQQCL010000012">
    <property type="protein sequence ID" value="MFM0718104.1"/>
    <property type="molecule type" value="Genomic_DNA"/>
</dbReference>
<feature type="compositionally biased region" description="Basic and acidic residues" evidence="1">
    <location>
        <begin position="47"/>
        <end position="74"/>
    </location>
</feature>
<protein>
    <submittedName>
        <fullName evidence="3">DUF2945 domain-containing protein</fullName>
    </submittedName>
</protein>
<accession>A0ABW9EGF0</accession>
<name>A0ABW9EGF0_9BURK</name>